<comment type="caution">
    <text evidence="1">The sequence shown here is derived from an EMBL/GenBank/DDBJ whole genome shotgun (WGS) entry which is preliminary data.</text>
</comment>
<sequence>LAPQGDMFTKLTHHQTPTVYGNHKTSTPLPDPYQTPLVQNPVLCSVAYPVHMVTDDAPKEKQVRVKNKGVWLQPPFIQLPLTTVPTSKATKGNKAKHITVPEHIAQHLSVFYKLLDFLVGLSQ</sequence>
<accession>A0A699UTZ9</accession>
<organism evidence="1">
    <name type="scientific">Tanacetum cinerariifolium</name>
    <name type="common">Dalmatian daisy</name>
    <name type="synonym">Chrysanthemum cinerariifolium</name>
    <dbReference type="NCBI Taxonomy" id="118510"/>
    <lineage>
        <taxon>Eukaryota</taxon>
        <taxon>Viridiplantae</taxon>
        <taxon>Streptophyta</taxon>
        <taxon>Embryophyta</taxon>
        <taxon>Tracheophyta</taxon>
        <taxon>Spermatophyta</taxon>
        <taxon>Magnoliopsida</taxon>
        <taxon>eudicotyledons</taxon>
        <taxon>Gunneridae</taxon>
        <taxon>Pentapetalae</taxon>
        <taxon>asterids</taxon>
        <taxon>campanulids</taxon>
        <taxon>Asterales</taxon>
        <taxon>Asteraceae</taxon>
        <taxon>Asteroideae</taxon>
        <taxon>Anthemideae</taxon>
        <taxon>Anthemidinae</taxon>
        <taxon>Tanacetum</taxon>
    </lineage>
</organism>
<feature type="non-terminal residue" evidence="1">
    <location>
        <position position="1"/>
    </location>
</feature>
<gene>
    <name evidence="1" type="ORF">Tci_896980</name>
</gene>
<proteinExistence type="predicted"/>
<reference evidence="1" key="1">
    <citation type="journal article" date="2019" name="Sci. Rep.">
        <title>Draft genome of Tanacetum cinerariifolium, the natural source of mosquito coil.</title>
        <authorList>
            <person name="Yamashiro T."/>
            <person name="Shiraishi A."/>
            <person name="Satake H."/>
            <person name="Nakayama K."/>
        </authorList>
    </citation>
    <scope>NUCLEOTIDE SEQUENCE</scope>
</reference>
<evidence type="ECO:0000313" key="1">
    <source>
        <dbReference type="EMBL" id="GFD25011.1"/>
    </source>
</evidence>
<name>A0A699UTZ9_TANCI</name>
<feature type="non-terminal residue" evidence="1">
    <location>
        <position position="123"/>
    </location>
</feature>
<dbReference type="EMBL" id="BKCJ011357239">
    <property type="protein sequence ID" value="GFD25011.1"/>
    <property type="molecule type" value="Genomic_DNA"/>
</dbReference>
<dbReference type="AlphaFoldDB" id="A0A699UTZ9"/>
<protein>
    <submittedName>
        <fullName evidence="1">Uncharacterized protein</fullName>
    </submittedName>
</protein>